<dbReference type="PANTHER" id="PTHR42714">
    <property type="entry name" value="TRNA MODIFICATION GTPASE GTPBP3"/>
    <property type="match status" value="1"/>
</dbReference>
<dbReference type="Pfam" id="PF01926">
    <property type="entry name" value="MMR_HSR1"/>
    <property type="match status" value="1"/>
</dbReference>
<keyword evidence="7 10" id="KW-0460">Magnesium</keyword>
<feature type="binding site" evidence="10">
    <location>
        <begin position="269"/>
        <end position="272"/>
    </location>
    <ligand>
        <name>GTP</name>
        <dbReference type="ChEBI" id="CHEBI:37565"/>
    </ligand>
</feature>
<dbReference type="SUPFAM" id="SSF52540">
    <property type="entry name" value="P-loop containing nucleoside triphosphate hydrolases"/>
    <property type="match status" value="1"/>
</dbReference>
<comment type="cofactor">
    <cofactor evidence="10">
        <name>K(+)</name>
        <dbReference type="ChEBI" id="CHEBI:29103"/>
    </cofactor>
    <text evidence="10">Binds 1 potassium ion per subunit.</text>
</comment>
<dbReference type="InterPro" id="IPR027266">
    <property type="entry name" value="TrmE/GcvT-like"/>
</dbReference>
<evidence type="ECO:0000256" key="10">
    <source>
        <dbReference type="HAMAP-Rule" id="MF_00379"/>
    </source>
</evidence>
<dbReference type="InterPro" id="IPR018948">
    <property type="entry name" value="GTP-bd_TrmE_N"/>
</dbReference>
<feature type="binding site" evidence="10">
    <location>
        <begin position="244"/>
        <end position="250"/>
    </location>
    <ligand>
        <name>GTP</name>
        <dbReference type="ChEBI" id="CHEBI:37565"/>
    </ligand>
</feature>
<dbReference type="PANTHER" id="PTHR42714:SF2">
    <property type="entry name" value="TRNA MODIFICATION GTPASE GTPBP3, MITOCHONDRIAL"/>
    <property type="match status" value="1"/>
</dbReference>
<proteinExistence type="inferred from homology"/>
<accession>A0A5C7DUK8</accession>
<evidence type="ECO:0000256" key="8">
    <source>
        <dbReference type="ARBA" id="ARBA00022958"/>
    </source>
</evidence>
<organism evidence="13 14">
    <name type="scientific">Campylobacter peloridis</name>
    <dbReference type="NCBI Taxonomy" id="488546"/>
    <lineage>
        <taxon>Bacteria</taxon>
        <taxon>Pseudomonadati</taxon>
        <taxon>Campylobacterota</taxon>
        <taxon>Epsilonproteobacteria</taxon>
        <taxon>Campylobacterales</taxon>
        <taxon>Campylobacteraceae</taxon>
        <taxon>Campylobacter</taxon>
    </lineage>
</organism>
<dbReference type="NCBIfam" id="TIGR00450">
    <property type="entry name" value="mnmE_trmE_thdF"/>
    <property type="match status" value="1"/>
</dbReference>
<dbReference type="HAMAP" id="MF_00379">
    <property type="entry name" value="GTPase_MnmE"/>
    <property type="match status" value="1"/>
</dbReference>
<feature type="binding site" evidence="10">
    <location>
        <position position="250"/>
    </location>
    <ligand>
        <name>Mg(2+)</name>
        <dbReference type="ChEBI" id="CHEBI:18420"/>
    </ligand>
</feature>
<dbReference type="CDD" id="cd04164">
    <property type="entry name" value="trmE"/>
    <property type="match status" value="1"/>
</dbReference>
<evidence type="ECO:0000313" key="14">
    <source>
        <dbReference type="Proteomes" id="UP000321310"/>
    </source>
</evidence>
<dbReference type="NCBIfam" id="TIGR00231">
    <property type="entry name" value="small_GTP"/>
    <property type="match status" value="1"/>
</dbReference>
<keyword evidence="3 10" id="KW-0819">tRNA processing</keyword>
<evidence type="ECO:0000256" key="7">
    <source>
        <dbReference type="ARBA" id="ARBA00022842"/>
    </source>
</evidence>
<dbReference type="InterPro" id="IPR025867">
    <property type="entry name" value="MnmE_helical"/>
</dbReference>
<dbReference type="InterPro" id="IPR027417">
    <property type="entry name" value="P-loop_NTPase"/>
</dbReference>
<reference evidence="13 14" key="1">
    <citation type="submission" date="2019-07" db="EMBL/GenBank/DDBJ databases">
        <title>Rapid identification of Enteric Bacteria from Whole Genome Sequences (WGS) using Average Nucleotide Identity (ANI).</title>
        <authorList>
            <person name="Lane C."/>
        </authorList>
    </citation>
    <scope>NUCLEOTIDE SEQUENCE [LARGE SCALE GENOMIC DNA]</scope>
    <source>
        <strain evidence="13 14">2016D-0250</strain>
    </source>
</reference>
<keyword evidence="2 10" id="KW-0963">Cytoplasm</keyword>
<comment type="subcellular location">
    <subcellularLocation>
        <location evidence="10">Cytoplasm</location>
    </subcellularLocation>
</comment>
<dbReference type="GO" id="GO:0005525">
    <property type="term" value="F:GTP binding"/>
    <property type="evidence" value="ECO:0007669"/>
    <property type="project" value="UniProtKB-UniRule"/>
</dbReference>
<feature type="binding site" evidence="10">
    <location>
        <begin position="225"/>
        <end position="230"/>
    </location>
    <ligand>
        <name>GTP</name>
        <dbReference type="ChEBI" id="CHEBI:37565"/>
    </ligand>
</feature>
<comment type="caution">
    <text evidence="13">The sequence shown here is derived from an EMBL/GenBank/DDBJ whole genome shotgun (WGS) entry which is preliminary data.</text>
</comment>
<feature type="binding site" evidence="10">
    <location>
        <position position="79"/>
    </location>
    <ligand>
        <name>(6S)-5-formyl-5,6,7,8-tetrahydrofolate</name>
        <dbReference type="ChEBI" id="CHEBI:57457"/>
    </ligand>
</feature>
<feature type="binding site" evidence="10">
    <location>
        <position position="244"/>
    </location>
    <ligand>
        <name>K(+)</name>
        <dbReference type="ChEBI" id="CHEBI:29103"/>
    </ligand>
</feature>
<dbReference type="Gene3D" id="3.40.50.300">
    <property type="entry name" value="P-loop containing nucleotide triphosphate hydrolases"/>
    <property type="match status" value="1"/>
</dbReference>
<dbReference type="GO" id="GO:0002098">
    <property type="term" value="P:tRNA wobble uridine modification"/>
    <property type="evidence" value="ECO:0007669"/>
    <property type="project" value="TreeGrafter"/>
</dbReference>
<dbReference type="RefSeq" id="WP_147575984.1">
    <property type="nucleotide sequence ID" value="NZ_VOWB01000080.1"/>
</dbReference>
<dbReference type="Gene3D" id="1.20.120.430">
    <property type="entry name" value="tRNA modification GTPase MnmE domain 2"/>
    <property type="match status" value="1"/>
</dbReference>
<dbReference type="GO" id="GO:0046872">
    <property type="term" value="F:metal ion binding"/>
    <property type="evidence" value="ECO:0007669"/>
    <property type="project" value="UniProtKB-KW"/>
</dbReference>
<feature type="binding site" evidence="10">
    <location>
        <position position="443"/>
    </location>
    <ligand>
        <name>(6S)-5-formyl-5,6,7,8-tetrahydrofolate</name>
        <dbReference type="ChEBI" id="CHEBI:57457"/>
    </ligand>
</feature>
<dbReference type="InterPro" id="IPR027368">
    <property type="entry name" value="MnmE_dom2"/>
</dbReference>
<keyword evidence="6 10" id="KW-0378">Hydrolase</keyword>
<dbReference type="GO" id="GO:0030488">
    <property type="term" value="P:tRNA methylation"/>
    <property type="evidence" value="ECO:0007669"/>
    <property type="project" value="TreeGrafter"/>
</dbReference>
<dbReference type="CDD" id="cd14858">
    <property type="entry name" value="TrmE_N"/>
    <property type="match status" value="1"/>
</dbReference>
<dbReference type="GO" id="GO:0005829">
    <property type="term" value="C:cytosol"/>
    <property type="evidence" value="ECO:0007669"/>
    <property type="project" value="TreeGrafter"/>
</dbReference>
<comment type="similarity">
    <text evidence="1 10 11">Belongs to the TRAFAC class TrmE-Era-EngA-EngB-Septin-like GTPase superfamily. TrmE GTPase family.</text>
</comment>
<feature type="binding site" evidence="10">
    <location>
        <position position="249"/>
    </location>
    <ligand>
        <name>K(+)</name>
        <dbReference type="ChEBI" id="CHEBI:29103"/>
    </ligand>
</feature>
<dbReference type="Gene3D" id="3.30.1360.120">
    <property type="entry name" value="Probable tRNA modification gtpase trme, domain 1"/>
    <property type="match status" value="1"/>
</dbReference>
<keyword evidence="8 10" id="KW-0630">Potassium</keyword>
<comment type="caution">
    <text evidence="10">Lacks conserved residue(s) required for the propagation of feature annotation.</text>
</comment>
<name>A0A5C7DUK8_9BACT</name>
<feature type="domain" description="TrmE-type G" evidence="12">
    <location>
        <begin position="215"/>
        <end position="368"/>
    </location>
</feature>
<evidence type="ECO:0000256" key="11">
    <source>
        <dbReference type="RuleBase" id="RU003313"/>
    </source>
</evidence>
<dbReference type="SUPFAM" id="SSF103025">
    <property type="entry name" value="Folate-binding domain"/>
    <property type="match status" value="1"/>
</dbReference>
<keyword evidence="9 10" id="KW-0342">GTP-binding</keyword>
<dbReference type="FunFam" id="3.40.50.300:FF:001376">
    <property type="entry name" value="tRNA modification GTPase MnmE"/>
    <property type="match status" value="1"/>
</dbReference>
<comment type="function">
    <text evidence="10">Exhibits a very high intrinsic GTPase hydrolysis rate. Involved in the addition of a carboxymethylaminomethyl (cmnm) group at the wobble position (U34) of certain tRNAs, forming tRNA-cmnm(5)s(2)U34.</text>
</comment>
<dbReference type="PROSITE" id="PS51709">
    <property type="entry name" value="G_TRME"/>
    <property type="match status" value="1"/>
</dbReference>
<keyword evidence="5 10" id="KW-0547">Nucleotide-binding</keyword>
<dbReference type="AlphaFoldDB" id="A0A5C7DUK8"/>
<evidence type="ECO:0000256" key="6">
    <source>
        <dbReference type="ARBA" id="ARBA00022801"/>
    </source>
</evidence>
<dbReference type="EC" id="3.6.-.-" evidence="10"/>
<feature type="binding site" evidence="10">
    <location>
        <position position="225"/>
    </location>
    <ligand>
        <name>K(+)</name>
        <dbReference type="ChEBI" id="CHEBI:29103"/>
    </ligand>
</feature>
<evidence type="ECO:0000256" key="5">
    <source>
        <dbReference type="ARBA" id="ARBA00022741"/>
    </source>
</evidence>
<evidence type="ECO:0000256" key="9">
    <source>
        <dbReference type="ARBA" id="ARBA00023134"/>
    </source>
</evidence>
<dbReference type="EMBL" id="VOWB01000080">
    <property type="protein sequence ID" value="TXE78878.1"/>
    <property type="molecule type" value="Genomic_DNA"/>
</dbReference>
<dbReference type="InterPro" id="IPR005225">
    <property type="entry name" value="Small_GTP-bd"/>
</dbReference>
<dbReference type="Pfam" id="PF12631">
    <property type="entry name" value="MnmE_helical"/>
    <property type="match status" value="1"/>
</dbReference>
<dbReference type="Proteomes" id="UP000321310">
    <property type="component" value="Unassembled WGS sequence"/>
</dbReference>
<evidence type="ECO:0000313" key="13">
    <source>
        <dbReference type="EMBL" id="TXE78878.1"/>
    </source>
</evidence>
<protein>
    <recommendedName>
        <fullName evidence="10">tRNA modification GTPase MnmE</fullName>
        <ecNumber evidence="10">3.6.-.-</ecNumber>
    </recommendedName>
</protein>
<evidence type="ECO:0000256" key="2">
    <source>
        <dbReference type="ARBA" id="ARBA00022490"/>
    </source>
</evidence>
<feature type="binding site" evidence="10">
    <location>
        <position position="246"/>
    </location>
    <ligand>
        <name>K(+)</name>
        <dbReference type="ChEBI" id="CHEBI:29103"/>
    </ligand>
</feature>
<evidence type="ECO:0000259" key="12">
    <source>
        <dbReference type="PROSITE" id="PS51709"/>
    </source>
</evidence>
<evidence type="ECO:0000256" key="1">
    <source>
        <dbReference type="ARBA" id="ARBA00011043"/>
    </source>
</evidence>
<dbReference type="PRINTS" id="PR00326">
    <property type="entry name" value="GTP1OBG"/>
</dbReference>
<evidence type="ECO:0000256" key="3">
    <source>
        <dbReference type="ARBA" id="ARBA00022694"/>
    </source>
</evidence>
<feature type="binding site" evidence="10">
    <location>
        <position position="21"/>
    </location>
    <ligand>
        <name>(6S)-5-formyl-5,6,7,8-tetrahydrofolate</name>
        <dbReference type="ChEBI" id="CHEBI:57457"/>
    </ligand>
</feature>
<feature type="binding site" evidence="10">
    <location>
        <position position="229"/>
    </location>
    <ligand>
        <name>Mg(2+)</name>
        <dbReference type="ChEBI" id="CHEBI:18420"/>
    </ligand>
</feature>
<dbReference type="InterPro" id="IPR004520">
    <property type="entry name" value="GTPase_MnmE"/>
</dbReference>
<sequence>MIDTIAAIATAHGIGSISIVRISGKQALELALKLTKKTQLKPRYAHLCQIYKNNGDFLDEALVIYFKAPYSFTGEDIVEFQLHGGFSLSEILLDELINSKSCRLAEPGEFSKRACLNGKMDLLKALSIQDIIMSKSSSAANIIAKNIKGDLGNFLNTIRIDLVKTLAFVETSIDYADDDLPPNLLKQIVLMCEKNSKLLHDIVDISLSKKGLIDGFKVAIVGKPNAGKSSLLNSLLAYERAIVSNVAGTTRDRIEENIKIGSHLIKIIDTAGIRNTDDEIEKIGVNLSYESIKEADIIIAVFDASKEFENEDEEILNILKQSKKKIIYTLNKVDLEIKFNHSIKNSCILICAQKSVQAIKNALNDYLNTLDGDGMLITNTLILNACKNASEAILRAKDLLQEHSLELFAFELNLAIGEIAQFTKEFKRDEILDEMFGNFCLGK</sequence>
<evidence type="ECO:0000256" key="4">
    <source>
        <dbReference type="ARBA" id="ARBA00022723"/>
    </source>
</evidence>
<dbReference type="InterPro" id="IPR006073">
    <property type="entry name" value="GTP-bd"/>
</dbReference>
<dbReference type="Pfam" id="PF10396">
    <property type="entry name" value="TrmE_N"/>
    <property type="match status" value="1"/>
</dbReference>
<keyword evidence="4 10" id="KW-0479">Metal-binding</keyword>
<dbReference type="InterPro" id="IPR031168">
    <property type="entry name" value="G_TrmE"/>
</dbReference>
<gene>
    <name evidence="10 13" type="primary">mnmE</name>
    <name evidence="10" type="synonym">trmE</name>
    <name evidence="13" type="ORF">FPD46_07525</name>
</gene>
<dbReference type="GO" id="GO:0003924">
    <property type="term" value="F:GTPase activity"/>
    <property type="evidence" value="ECO:0007669"/>
    <property type="project" value="UniProtKB-UniRule"/>
</dbReference>
<feature type="binding site" evidence="10">
    <location>
        <position position="119"/>
    </location>
    <ligand>
        <name>(6S)-5-formyl-5,6,7,8-tetrahydrofolate</name>
        <dbReference type="ChEBI" id="CHEBI:57457"/>
    </ligand>
</feature>
<comment type="subunit">
    <text evidence="10">Homodimer. Heterotetramer of two MnmE and two MnmG subunits.</text>
</comment>